<comment type="caution">
    <text evidence="1">The sequence shown here is derived from an EMBL/GenBank/DDBJ whole genome shotgun (WGS) entry which is preliminary data.</text>
</comment>
<dbReference type="InterPro" id="IPR003458">
    <property type="entry name" value="Phage_T4_Gp38_tail_assem"/>
</dbReference>
<gene>
    <name evidence="1" type="ORF">NLN86_22030</name>
</gene>
<evidence type="ECO:0000313" key="2">
    <source>
        <dbReference type="Proteomes" id="UP001207430"/>
    </source>
</evidence>
<evidence type="ECO:0000313" key="1">
    <source>
        <dbReference type="EMBL" id="MCX9004311.1"/>
    </source>
</evidence>
<dbReference type="InterPro" id="IPR051220">
    <property type="entry name" value="TFA_Chaperone"/>
</dbReference>
<dbReference type="Proteomes" id="UP001207430">
    <property type="component" value="Unassembled WGS sequence"/>
</dbReference>
<dbReference type="AlphaFoldDB" id="A0AAW5W724"/>
<proteinExistence type="predicted"/>
<organism evidence="1 2">
    <name type="scientific">Citrobacter portucalensis</name>
    <dbReference type="NCBI Taxonomy" id="1639133"/>
    <lineage>
        <taxon>Bacteria</taxon>
        <taxon>Pseudomonadati</taxon>
        <taxon>Pseudomonadota</taxon>
        <taxon>Gammaproteobacteria</taxon>
        <taxon>Enterobacterales</taxon>
        <taxon>Enterobacteriaceae</taxon>
        <taxon>Citrobacter</taxon>
        <taxon>Citrobacter freundii complex</taxon>
    </lineage>
</organism>
<dbReference type="PANTHER" id="PTHR34413:SF2">
    <property type="entry name" value="PROPHAGE TAIL FIBER ASSEMBLY PROTEIN HOMOLOG TFAE-RELATED"/>
    <property type="match status" value="1"/>
</dbReference>
<dbReference type="EMBL" id="JANDBG010000029">
    <property type="protein sequence ID" value="MCX9004311.1"/>
    <property type="molecule type" value="Genomic_DNA"/>
</dbReference>
<protein>
    <submittedName>
        <fullName evidence="1">Tail fiber assembly protein</fullName>
    </submittedName>
</protein>
<dbReference type="Pfam" id="PF02413">
    <property type="entry name" value="Caudo_TAP"/>
    <property type="match status" value="1"/>
</dbReference>
<dbReference type="PANTHER" id="PTHR34413">
    <property type="entry name" value="PROPHAGE TAIL FIBER ASSEMBLY PROTEIN HOMOLOG TFAE-RELATED-RELATED"/>
    <property type="match status" value="1"/>
</dbReference>
<reference evidence="1" key="1">
    <citation type="submission" date="2022-07" db="EMBL/GenBank/DDBJ databases">
        <title>Genome Sequence of Citrobacter portucalensis from Edible Snails.</title>
        <authorList>
            <person name="Okafor A.C."/>
            <person name="Ogbo F.C."/>
            <person name="Ruppitsch W."/>
            <person name="Allerberger F."/>
        </authorList>
    </citation>
    <scope>NUCLEOTIDE SEQUENCE</scope>
    <source>
        <strain evidence="1">Igbk 7</strain>
    </source>
</reference>
<sequence length="198" mass="21703">MKPVFDENGLATEAGDIRCFYYDSFTYEYTGWSDEHINVGVSRPGNSTDIDPGDEVSGQVAVFGNGGWAMHEDHRGDTVYSTMDGTASTVDYIGPVRDGYTTVAPSGPYDKWDGEKWVTDTDAQHAADVEAADQHKAALLVEAQETISFWQTELQLGIISDEDKASLIAWIQYIKAVQAIDTSKAPDITWPTPPDENA</sequence>
<accession>A0AAW5W724</accession>
<name>A0AAW5W724_9ENTR</name>
<dbReference type="RefSeq" id="WP_267449537.1">
    <property type="nucleotide sequence ID" value="NZ_JANDBG010000029.1"/>
</dbReference>